<evidence type="ECO:0000313" key="3">
    <source>
        <dbReference type="EMBL" id="KAA1110032.1"/>
    </source>
</evidence>
<dbReference type="EMBL" id="VSWC01000027">
    <property type="protein sequence ID" value="KAA1110032.1"/>
    <property type="molecule type" value="Genomic_DNA"/>
</dbReference>
<feature type="compositionally biased region" description="Basic residues" evidence="1">
    <location>
        <begin position="41"/>
        <end position="52"/>
    </location>
</feature>
<evidence type="ECO:0000313" key="5">
    <source>
        <dbReference type="Proteomes" id="UP000325313"/>
    </source>
</evidence>
<reference evidence="4 5" key="1">
    <citation type="submission" date="2019-05" db="EMBL/GenBank/DDBJ databases">
        <title>Emergence of the Ug99 lineage of the wheat stem rust pathogen through somatic hybridization.</title>
        <authorList>
            <person name="Li F."/>
            <person name="Upadhyaya N.M."/>
            <person name="Sperschneider J."/>
            <person name="Matny O."/>
            <person name="Nguyen-Phuc H."/>
            <person name="Mago R."/>
            <person name="Raley C."/>
            <person name="Miller M.E."/>
            <person name="Silverstein K.A.T."/>
            <person name="Henningsen E."/>
            <person name="Hirsch C.D."/>
            <person name="Visser B."/>
            <person name="Pretorius Z.A."/>
            <person name="Steffenson B.J."/>
            <person name="Schwessinger B."/>
            <person name="Dodds P.N."/>
            <person name="Figueroa M."/>
        </authorList>
    </citation>
    <scope>NUCLEOTIDE SEQUENCE [LARGE SCALE GENOMIC DNA]</scope>
    <source>
        <strain evidence="3">21-0</strain>
        <strain evidence="2 5">Ug99</strain>
    </source>
</reference>
<evidence type="ECO:0000313" key="4">
    <source>
        <dbReference type="Proteomes" id="UP000324748"/>
    </source>
</evidence>
<protein>
    <submittedName>
        <fullName evidence="2">Uncharacterized protein</fullName>
    </submittedName>
</protein>
<organism evidence="2 5">
    <name type="scientific">Puccinia graminis f. sp. tritici</name>
    <dbReference type="NCBI Taxonomy" id="56615"/>
    <lineage>
        <taxon>Eukaryota</taxon>
        <taxon>Fungi</taxon>
        <taxon>Dikarya</taxon>
        <taxon>Basidiomycota</taxon>
        <taxon>Pucciniomycotina</taxon>
        <taxon>Pucciniomycetes</taxon>
        <taxon>Pucciniales</taxon>
        <taxon>Pucciniaceae</taxon>
        <taxon>Puccinia</taxon>
    </lineage>
</organism>
<feature type="region of interest" description="Disordered" evidence="1">
    <location>
        <begin position="32"/>
        <end position="86"/>
    </location>
</feature>
<dbReference type="EMBL" id="VDEP01000340">
    <property type="protein sequence ID" value="KAA1100549.1"/>
    <property type="molecule type" value="Genomic_DNA"/>
</dbReference>
<accession>A0A5B0PKS7</accession>
<proteinExistence type="predicted"/>
<dbReference type="Proteomes" id="UP000325313">
    <property type="component" value="Unassembled WGS sequence"/>
</dbReference>
<keyword evidence="4" id="KW-1185">Reference proteome</keyword>
<dbReference type="AlphaFoldDB" id="A0A5B0PKS7"/>
<gene>
    <name evidence="3" type="ORF">PGT21_007441</name>
    <name evidence="2" type="ORF">PGTUg99_020800</name>
</gene>
<dbReference type="Proteomes" id="UP000324748">
    <property type="component" value="Unassembled WGS sequence"/>
</dbReference>
<comment type="caution">
    <text evidence="2">The sequence shown here is derived from an EMBL/GenBank/DDBJ whole genome shotgun (WGS) entry which is preliminary data.</text>
</comment>
<sequence length="102" mass="10968">MDGQANKENTPWSGCSGVRTSNHMKGFILLAGQPELGFRSGPRRSGKIRKPRKPDQGSGSTQRDPASGRMLKTPRSRGFAGITRIKPVRGPSCCTSALTFPP</sequence>
<evidence type="ECO:0000256" key="1">
    <source>
        <dbReference type="SAM" id="MobiDB-lite"/>
    </source>
</evidence>
<evidence type="ECO:0000313" key="2">
    <source>
        <dbReference type="EMBL" id="KAA1100549.1"/>
    </source>
</evidence>
<name>A0A5B0PKS7_PUCGR</name>